<dbReference type="SUPFAM" id="SSF53474">
    <property type="entry name" value="alpha/beta-Hydrolases"/>
    <property type="match status" value="1"/>
</dbReference>
<dbReference type="PATRIC" id="fig|1423735.3.peg.1116"/>
<proteinExistence type="predicted"/>
<feature type="domain" description="BD-FAE-like" evidence="2">
    <location>
        <begin position="33"/>
        <end position="218"/>
    </location>
</feature>
<protein>
    <submittedName>
        <fullName evidence="3">Acetyl esterase</fullName>
    </submittedName>
</protein>
<dbReference type="InterPro" id="IPR049492">
    <property type="entry name" value="BD-FAE-like_dom"/>
</dbReference>
<dbReference type="PANTHER" id="PTHR48081:SF6">
    <property type="entry name" value="PEPTIDASE S9 PROLYL OLIGOPEPTIDASE CATALYTIC DOMAIN-CONTAINING PROTEIN"/>
    <property type="match status" value="1"/>
</dbReference>
<comment type="caution">
    <text evidence="3">The sequence shown here is derived from an EMBL/GenBank/DDBJ whole genome shotgun (WGS) entry which is preliminary data.</text>
</comment>
<accession>A0A0R1W9U8</accession>
<sequence>MQIIQQKLSTPLTQDATLTSYVIDNSEEIDATKVRPAVIICPGGGFVNVSEREAEPIALQMIARGFQAFVLRYSVAPRRFPSALLELAEAVKTVRQNAEAWHIDPQEIITGGFSAGGHIVASLGNLWSSEFFKAYGYQTTDIQPNGLLLAYSVITSGEFTHRGSMVNLLGDDFHDAKKLAAQSMENQVNADTPKTFMWTTFTDGAVPMENTLMFAQALRKQNINFELHIFPAGGHGLSLANIETQRQGAKSTIQPEVQVWPDLFATWVKYQIED</sequence>
<dbReference type="AlphaFoldDB" id="A0A0R1W9U8"/>
<keyword evidence="1" id="KW-0378">Hydrolase</keyword>
<organism evidence="3 4">
    <name type="scientific">Lapidilactobacillus concavus DSM 17758</name>
    <dbReference type="NCBI Taxonomy" id="1423735"/>
    <lineage>
        <taxon>Bacteria</taxon>
        <taxon>Bacillati</taxon>
        <taxon>Bacillota</taxon>
        <taxon>Bacilli</taxon>
        <taxon>Lactobacillales</taxon>
        <taxon>Lactobacillaceae</taxon>
        <taxon>Lapidilactobacillus</taxon>
    </lineage>
</organism>
<evidence type="ECO:0000256" key="1">
    <source>
        <dbReference type="ARBA" id="ARBA00022801"/>
    </source>
</evidence>
<dbReference type="OrthoDB" id="9794725at2"/>
<reference evidence="3 4" key="1">
    <citation type="journal article" date="2015" name="Genome Announc.">
        <title>Expanding the biotechnology potential of lactobacilli through comparative genomics of 213 strains and associated genera.</title>
        <authorList>
            <person name="Sun Z."/>
            <person name="Harris H.M."/>
            <person name="McCann A."/>
            <person name="Guo C."/>
            <person name="Argimon S."/>
            <person name="Zhang W."/>
            <person name="Yang X."/>
            <person name="Jeffery I.B."/>
            <person name="Cooney J.C."/>
            <person name="Kagawa T.F."/>
            <person name="Liu W."/>
            <person name="Song Y."/>
            <person name="Salvetti E."/>
            <person name="Wrobel A."/>
            <person name="Rasinkangas P."/>
            <person name="Parkhill J."/>
            <person name="Rea M.C."/>
            <person name="O'Sullivan O."/>
            <person name="Ritari J."/>
            <person name="Douillard F.P."/>
            <person name="Paul Ross R."/>
            <person name="Yang R."/>
            <person name="Briner A.E."/>
            <person name="Felis G.E."/>
            <person name="de Vos W.M."/>
            <person name="Barrangou R."/>
            <person name="Klaenhammer T.R."/>
            <person name="Caufield P.W."/>
            <person name="Cui Y."/>
            <person name="Zhang H."/>
            <person name="O'Toole P.W."/>
        </authorList>
    </citation>
    <scope>NUCLEOTIDE SEQUENCE [LARGE SCALE GENOMIC DNA]</scope>
    <source>
        <strain evidence="3 4">DSM 17758</strain>
    </source>
</reference>
<dbReference type="Proteomes" id="UP000051315">
    <property type="component" value="Unassembled WGS sequence"/>
</dbReference>
<dbReference type="InterPro" id="IPR029058">
    <property type="entry name" value="AB_hydrolase_fold"/>
</dbReference>
<dbReference type="GO" id="GO:0016787">
    <property type="term" value="F:hydrolase activity"/>
    <property type="evidence" value="ECO:0007669"/>
    <property type="project" value="UniProtKB-KW"/>
</dbReference>
<dbReference type="InterPro" id="IPR050300">
    <property type="entry name" value="GDXG_lipolytic_enzyme"/>
</dbReference>
<evidence type="ECO:0000313" key="4">
    <source>
        <dbReference type="Proteomes" id="UP000051315"/>
    </source>
</evidence>
<evidence type="ECO:0000259" key="2">
    <source>
        <dbReference type="Pfam" id="PF20434"/>
    </source>
</evidence>
<dbReference type="PANTHER" id="PTHR48081">
    <property type="entry name" value="AB HYDROLASE SUPERFAMILY PROTEIN C4A8.06C"/>
    <property type="match status" value="1"/>
</dbReference>
<dbReference type="Pfam" id="PF20434">
    <property type="entry name" value="BD-FAE"/>
    <property type="match status" value="1"/>
</dbReference>
<dbReference type="Gene3D" id="3.40.50.1820">
    <property type="entry name" value="alpha/beta hydrolase"/>
    <property type="match status" value="1"/>
</dbReference>
<gene>
    <name evidence="3" type="ORF">FC15_GL001074</name>
</gene>
<evidence type="ECO:0000313" key="3">
    <source>
        <dbReference type="EMBL" id="KRM11148.1"/>
    </source>
</evidence>
<keyword evidence="4" id="KW-1185">Reference proteome</keyword>
<dbReference type="EMBL" id="AZFX01000031">
    <property type="protein sequence ID" value="KRM11148.1"/>
    <property type="molecule type" value="Genomic_DNA"/>
</dbReference>
<dbReference type="STRING" id="1423735.FC15_GL001074"/>
<name>A0A0R1W9U8_9LACO</name>